<sequence length="1190" mass="133708">MSPPDENILHSQMSTATVCGSVSKSSEHQPTSNTETLTIQDQTTMSQFCRSVEKATAEDLWKAHMLVNDAFGIFRDETAGNSPLHMLILATVKLAHTNGCNGAHDPESSTSELYAPPAWSAAAIGLLYRLVVVGKCSVNAQNWVGNTALHLACLRPKASVLACHLIRLVHREDGAAVGRYLSMWCRTVASQPNGQSMFEAAMATGSFELVRQIDRARTTNELVAASIALDVDYVKELLGARIERDKCDLETKDRGQDPPRSLIAELRLTLGDRGNGMCDLLRSYGLPHEQLYLDELEREKDAFDQCPFVRAVSKATTREELNTSWALIDEPGFKASRRRRRDHAGYLHFLVEQYLASSSNPVLQRGLVRLMFKIALAGVDIQARDDLGRTALTLAAHSVLNTSTTSLEGTALVTRFPGPSLSDIQSVDVKNENEKAEQITHENNTQFERISDPTSDVLEEKTSSEQGSMITGEKDTWPEMNRTNSTENRQLEMCSIQSVYAWTSDRKFSTELGYDLTKIPDQYLLGFLLQIGKYGLSVDSSIGNLKNECVHREFYAPRDCFTLRPRNSRVLHVDPERSGCVAAMEGLPGIWPVLDDMIRAITNGQPMQCLQNNLVHVRSTRCGLETVELAKAAIPRHLHRHSLFTHPPPASCDNCVPHTETDNRRTPGQKLIQLLQSYVGISDFAMAAMAGDLARMKCCLALGDSARKVKSYFDRYYNGMDPTNLRAMFVPRPLIVSVMDYSTTEAVELMLTYGADLTEFYSALTASVSQIPIASQPPGPVAFWAFQETVPLRTTLKVVKTAPLDIRDAHGGTLLHRAVRIFHQLDKADHNGHLWASLILLVLLNRGVRVELRDCWARTARDVAVSRRRSIADQCMNINGHSLRFRNMEHQAPDLYELRELIDPITGHLLTPEAIIDRRVAQLAYWDYVDLMEDLIIHQYDCIHMARLGFPQARTASEVAECRGHTDVVNLLKQVDRYRAEVMEIQRAVIEGNQKVFARMTPEKRLVWCCDWRGRSLLHLAVIFRRPQIALRLADLCPQLAQGRDCFGRTPMHYAICIADNRRLFLKLTAKLGGVDKQMKDFRDVSIATYADRFEHDMYEHRTLIQREQEARVPEHLRYMCVIQSADDGEPIPRDSSASSERTDLVRSPQNQLNNEATSIPDYHALAFPSPGAFYSRQLQKSRSLVRGIQ</sequence>
<feature type="region of interest" description="Disordered" evidence="3">
    <location>
        <begin position="454"/>
        <end position="481"/>
    </location>
</feature>
<dbReference type="PANTHER" id="PTHR24178">
    <property type="entry name" value="MOLTING PROTEIN MLT-4"/>
    <property type="match status" value="1"/>
</dbReference>
<comment type="caution">
    <text evidence="4">The sequence shown here is derived from an EMBL/GenBank/DDBJ whole genome shotgun (WGS) entry which is preliminary data.</text>
</comment>
<proteinExistence type="predicted"/>
<evidence type="ECO:0000256" key="3">
    <source>
        <dbReference type="SAM" id="MobiDB-lite"/>
    </source>
</evidence>
<keyword evidence="2" id="KW-0040">ANK repeat</keyword>
<dbReference type="EMBL" id="JTDE01001406">
    <property type="protein sequence ID" value="KAF7259028.1"/>
    <property type="molecule type" value="Genomic_DNA"/>
</dbReference>
<feature type="region of interest" description="Disordered" evidence="3">
    <location>
        <begin position="1128"/>
        <end position="1156"/>
    </location>
</feature>
<dbReference type="AlphaFoldDB" id="A0A8S9Z5B7"/>
<keyword evidence="5" id="KW-1185">Reference proteome</keyword>
<dbReference type="Gene3D" id="1.25.40.20">
    <property type="entry name" value="Ankyrin repeat-containing domain"/>
    <property type="match status" value="3"/>
</dbReference>
<dbReference type="OrthoDB" id="432281at2759"/>
<name>A0A8S9Z5B7_9TREM</name>
<reference evidence="4" key="1">
    <citation type="submission" date="2019-07" db="EMBL/GenBank/DDBJ databases">
        <title>Annotation for the trematode Paragonimus miyazaki's.</title>
        <authorList>
            <person name="Choi Y.-J."/>
        </authorList>
    </citation>
    <scope>NUCLEOTIDE SEQUENCE</scope>
    <source>
        <strain evidence="4">Japan</strain>
    </source>
</reference>
<evidence type="ECO:0000313" key="5">
    <source>
        <dbReference type="Proteomes" id="UP000822476"/>
    </source>
</evidence>
<evidence type="ECO:0000256" key="1">
    <source>
        <dbReference type="ARBA" id="ARBA00022737"/>
    </source>
</evidence>
<organism evidence="4 5">
    <name type="scientific">Paragonimus skrjabini miyazakii</name>
    <dbReference type="NCBI Taxonomy" id="59628"/>
    <lineage>
        <taxon>Eukaryota</taxon>
        <taxon>Metazoa</taxon>
        <taxon>Spiralia</taxon>
        <taxon>Lophotrochozoa</taxon>
        <taxon>Platyhelminthes</taxon>
        <taxon>Trematoda</taxon>
        <taxon>Digenea</taxon>
        <taxon>Plagiorchiida</taxon>
        <taxon>Troglotremata</taxon>
        <taxon>Troglotrematidae</taxon>
        <taxon>Paragonimus</taxon>
    </lineage>
</organism>
<keyword evidence="1" id="KW-0677">Repeat</keyword>
<dbReference type="Proteomes" id="UP000822476">
    <property type="component" value="Unassembled WGS sequence"/>
</dbReference>
<evidence type="ECO:0000256" key="2">
    <source>
        <dbReference type="ARBA" id="ARBA00023043"/>
    </source>
</evidence>
<evidence type="ECO:0000313" key="4">
    <source>
        <dbReference type="EMBL" id="KAF7259028.1"/>
    </source>
</evidence>
<accession>A0A8S9Z5B7</accession>
<dbReference type="InterPro" id="IPR036770">
    <property type="entry name" value="Ankyrin_rpt-contain_sf"/>
</dbReference>
<dbReference type="SUPFAM" id="SSF48403">
    <property type="entry name" value="Ankyrin repeat"/>
    <property type="match status" value="3"/>
</dbReference>
<gene>
    <name evidence="4" type="ORF">EG68_04942</name>
</gene>
<protein>
    <submittedName>
        <fullName evidence="4">Uncharacterized protein</fullName>
    </submittedName>
</protein>